<reference evidence="1" key="1">
    <citation type="submission" date="2022-04" db="EMBL/GenBank/DDBJ databases">
        <title>Roseibium sp. CAU 1639 isolated from mud.</title>
        <authorList>
            <person name="Kim W."/>
        </authorList>
    </citation>
    <scope>NUCLEOTIDE SEQUENCE</scope>
    <source>
        <strain evidence="1">CAU 1639</strain>
    </source>
</reference>
<sequence>MNTLTPDQIGRLSRLIGAPYDPENRAPGFHCWGAFCAAQEILGHSGLPDFVPKNVTLAARARALREHPERSNWRKIDNPVMGCAVLMAKQTVATHVGCWLDLDGGGVLHALPNIGVAFETLQRLRQASWRCITFHLSI</sequence>
<evidence type="ECO:0000313" key="1">
    <source>
        <dbReference type="EMBL" id="MCK7611960.1"/>
    </source>
</evidence>
<keyword evidence="2" id="KW-1185">Reference proteome</keyword>
<dbReference type="EMBL" id="JALNMJ010000004">
    <property type="protein sequence ID" value="MCK7611960.1"/>
    <property type="molecule type" value="Genomic_DNA"/>
</dbReference>
<name>A0ABT0GR96_9HYPH</name>
<dbReference type="RefSeq" id="WP_248152709.1">
    <property type="nucleotide sequence ID" value="NZ_JALNMJ010000004.1"/>
</dbReference>
<proteinExistence type="predicted"/>
<evidence type="ECO:0008006" key="3">
    <source>
        <dbReference type="Google" id="ProtNLM"/>
    </source>
</evidence>
<evidence type="ECO:0000313" key="2">
    <source>
        <dbReference type="Proteomes" id="UP001431221"/>
    </source>
</evidence>
<gene>
    <name evidence="1" type="ORF">M0H32_07305</name>
</gene>
<comment type="caution">
    <text evidence="1">The sequence shown here is derived from an EMBL/GenBank/DDBJ whole genome shotgun (WGS) entry which is preliminary data.</text>
</comment>
<protein>
    <recommendedName>
        <fullName evidence="3">NlpC/P60 family protein</fullName>
    </recommendedName>
</protein>
<accession>A0ABT0GR96</accession>
<organism evidence="1 2">
    <name type="scientific">Roseibium sediminicola</name>
    <dbReference type="NCBI Taxonomy" id="2933272"/>
    <lineage>
        <taxon>Bacteria</taxon>
        <taxon>Pseudomonadati</taxon>
        <taxon>Pseudomonadota</taxon>
        <taxon>Alphaproteobacteria</taxon>
        <taxon>Hyphomicrobiales</taxon>
        <taxon>Stappiaceae</taxon>
        <taxon>Roseibium</taxon>
    </lineage>
</organism>
<dbReference type="Proteomes" id="UP001431221">
    <property type="component" value="Unassembled WGS sequence"/>
</dbReference>